<dbReference type="Proteomes" id="UP000190648">
    <property type="component" value="Unassembled WGS sequence"/>
</dbReference>
<keyword evidence="2" id="KW-1185">Reference proteome</keyword>
<name>A0A1V4JCN8_PATFA</name>
<reference evidence="1 2" key="1">
    <citation type="submission" date="2016-02" db="EMBL/GenBank/DDBJ databases">
        <title>Band-tailed pigeon sequencing and assembly.</title>
        <authorList>
            <person name="Soares A.E."/>
            <person name="Novak B.J."/>
            <person name="Rice E.S."/>
            <person name="O'Connell B."/>
            <person name="Chang D."/>
            <person name="Weber S."/>
            <person name="Shapiro B."/>
        </authorList>
    </citation>
    <scope>NUCLEOTIDE SEQUENCE [LARGE SCALE GENOMIC DNA]</scope>
    <source>
        <strain evidence="1">BTP2013</strain>
        <tissue evidence="1">Blood</tissue>
    </source>
</reference>
<evidence type="ECO:0000313" key="1">
    <source>
        <dbReference type="EMBL" id="OPJ69527.1"/>
    </source>
</evidence>
<gene>
    <name evidence="1" type="ORF">AV530_012557</name>
</gene>
<dbReference type="AlphaFoldDB" id="A0A1V4JCN8"/>
<evidence type="ECO:0000313" key="2">
    <source>
        <dbReference type="Proteomes" id="UP000190648"/>
    </source>
</evidence>
<comment type="caution">
    <text evidence="1">The sequence shown here is derived from an EMBL/GenBank/DDBJ whole genome shotgun (WGS) entry which is preliminary data.</text>
</comment>
<organism evidence="1 2">
    <name type="scientific">Patagioenas fasciata monilis</name>
    <dbReference type="NCBI Taxonomy" id="372326"/>
    <lineage>
        <taxon>Eukaryota</taxon>
        <taxon>Metazoa</taxon>
        <taxon>Chordata</taxon>
        <taxon>Craniata</taxon>
        <taxon>Vertebrata</taxon>
        <taxon>Euteleostomi</taxon>
        <taxon>Archelosauria</taxon>
        <taxon>Archosauria</taxon>
        <taxon>Dinosauria</taxon>
        <taxon>Saurischia</taxon>
        <taxon>Theropoda</taxon>
        <taxon>Coelurosauria</taxon>
        <taxon>Aves</taxon>
        <taxon>Neognathae</taxon>
        <taxon>Neoaves</taxon>
        <taxon>Columbimorphae</taxon>
        <taxon>Columbiformes</taxon>
        <taxon>Columbidae</taxon>
        <taxon>Patagioenas</taxon>
    </lineage>
</organism>
<sequence length="81" mass="9595">MLMAITWQLRRNPRKPLEKYSGFRQFLYDFFEKDDMRKSDLLQHGNISDDHGETNSLGICLFLSQVFMIGSSWLVRIKNPL</sequence>
<protein>
    <submittedName>
        <fullName evidence="1">Uncharacterized protein</fullName>
    </submittedName>
</protein>
<dbReference type="EMBL" id="LSYS01008075">
    <property type="protein sequence ID" value="OPJ69527.1"/>
    <property type="molecule type" value="Genomic_DNA"/>
</dbReference>
<proteinExistence type="predicted"/>
<accession>A0A1V4JCN8</accession>